<dbReference type="Proteomes" id="UP000283786">
    <property type="component" value="Chromosome"/>
</dbReference>
<dbReference type="AlphaFoldDB" id="A0A418SDC3"/>
<reference evidence="1 2" key="1">
    <citation type="submission" date="2020-08" db="EMBL/GenBank/DDBJ databases">
        <title>Genome sequence of Rhodobacteraceae bacterium Lw-13e.</title>
        <authorList>
            <person name="Poehlein A."/>
            <person name="Wolter L."/>
            <person name="Daniel R."/>
            <person name="Brinkhoff T."/>
        </authorList>
    </citation>
    <scope>NUCLEOTIDE SEQUENCE [LARGE SCALE GENOMIC DNA]</scope>
    <source>
        <strain evidence="1 2">Lw-13e</strain>
    </source>
</reference>
<gene>
    <name evidence="1" type="ORF">PSAL_006030</name>
</gene>
<accession>A0A418SDC3</accession>
<protein>
    <submittedName>
        <fullName evidence="1">Uncharacterized protein</fullName>
    </submittedName>
</protein>
<evidence type="ECO:0000313" key="1">
    <source>
        <dbReference type="EMBL" id="QPM89387.1"/>
    </source>
</evidence>
<dbReference type="OrthoDB" id="7865603at2"/>
<sequence length="193" mass="21302">MTFPAWYDLTSDVVYGLRLVTLDTPDGLVRFMMNADATFIDIDGNAWTGCSLFAGGDDEYSVGGTAPSGQMSLTFFQDPGAADLVANVKAFGADYLAGRALVEWLQPIGCAEELTAPIVAPVKVMTRIMRKLSYSLNEDQTRSIILTYESRFEGRRSSRRRVWNEADHGALIGAANPSLRFVPQSFDNRQKLF</sequence>
<dbReference type="KEGG" id="palw:PSAL_006030"/>
<organism evidence="1 2">
    <name type="scientific">Pseudooceanicola algae</name>
    <dbReference type="NCBI Taxonomy" id="1537215"/>
    <lineage>
        <taxon>Bacteria</taxon>
        <taxon>Pseudomonadati</taxon>
        <taxon>Pseudomonadota</taxon>
        <taxon>Alphaproteobacteria</taxon>
        <taxon>Rhodobacterales</taxon>
        <taxon>Paracoccaceae</taxon>
        <taxon>Pseudooceanicola</taxon>
    </lineage>
</organism>
<keyword evidence="2" id="KW-1185">Reference proteome</keyword>
<proteinExistence type="predicted"/>
<name>A0A418SDC3_9RHOB</name>
<evidence type="ECO:0000313" key="2">
    <source>
        <dbReference type="Proteomes" id="UP000283786"/>
    </source>
</evidence>
<dbReference type="RefSeq" id="WP_119840338.1">
    <property type="nucleotide sequence ID" value="NZ_CP060436.1"/>
</dbReference>
<dbReference type="EMBL" id="CP060436">
    <property type="protein sequence ID" value="QPM89387.1"/>
    <property type="molecule type" value="Genomic_DNA"/>
</dbReference>